<evidence type="ECO:0000256" key="2">
    <source>
        <dbReference type="SAM" id="Phobius"/>
    </source>
</evidence>
<dbReference type="Proteomes" id="UP000559182">
    <property type="component" value="Unassembled WGS sequence"/>
</dbReference>
<accession>A0A839N402</accession>
<keyword evidence="4" id="KW-1185">Reference proteome</keyword>
<keyword evidence="2" id="KW-0812">Transmembrane</keyword>
<feature type="transmembrane region" description="Helical" evidence="2">
    <location>
        <begin position="67"/>
        <end position="85"/>
    </location>
</feature>
<keyword evidence="2" id="KW-1133">Transmembrane helix</keyword>
<evidence type="ECO:0000256" key="1">
    <source>
        <dbReference type="ARBA" id="ARBA00008404"/>
    </source>
</evidence>
<protein>
    <submittedName>
        <fullName evidence="3">Multicomponent Na+:H+ antiporter subunit G</fullName>
    </submittedName>
</protein>
<feature type="transmembrane region" description="Helical" evidence="2">
    <location>
        <begin position="37"/>
        <end position="55"/>
    </location>
</feature>
<dbReference type="PANTHER" id="PTHR34703:SF1">
    <property type="entry name" value="ANTIPORTER SUBUNIT MNHG2-RELATED"/>
    <property type="match status" value="1"/>
</dbReference>
<name>A0A839N402_9MICO</name>
<dbReference type="GO" id="GO:0015385">
    <property type="term" value="F:sodium:proton antiporter activity"/>
    <property type="evidence" value="ECO:0007669"/>
    <property type="project" value="TreeGrafter"/>
</dbReference>
<gene>
    <name evidence="3" type="ORF">FHU39_001483</name>
</gene>
<dbReference type="InterPro" id="IPR005133">
    <property type="entry name" value="PhaG_MnhG_YufB"/>
</dbReference>
<feature type="transmembrane region" description="Helical" evidence="2">
    <location>
        <begin position="6"/>
        <end position="25"/>
    </location>
</feature>
<organism evidence="3 4">
    <name type="scientific">Flexivirga oryzae</name>
    <dbReference type="NCBI Taxonomy" id="1794944"/>
    <lineage>
        <taxon>Bacteria</taxon>
        <taxon>Bacillati</taxon>
        <taxon>Actinomycetota</taxon>
        <taxon>Actinomycetes</taxon>
        <taxon>Micrococcales</taxon>
        <taxon>Dermacoccaceae</taxon>
        <taxon>Flexivirga</taxon>
    </lineage>
</organism>
<dbReference type="AlphaFoldDB" id="A0A839N402"/>
<evidence type="ECO:0000313" key="3">
    <source>
        <dbReference type="EMBL" id="MBB2891499.1"/>
    </source>
</evidence>
<sequence length="113" mass="11612">MNVALVVILCVVGCAFEITGVVGVLRMPDFYLRVQCCTLVGTLGLVPFLVALVVAEGPVTPYGGRALIVGFLALLLGPAAGHALARSAHRIGIPVHPGAAAHDELDASTPDEE</sequence>
<comment type="caution">
    <text evidence="3">The sequence shown here is derived from an EMBL/GenBank/DDBJ whole genome shotgun (WGS) entry which is preliminary data.</text>
</comment>
<evidence type="ECO:0000313" key="4">
    <source>
        <dbReference type="Proteomes" id="UP000559182"/>
    </source>
</evidence>
<reference evidence="3 4" key="1">
    <citation type="submission" date="2020-08" db="EMBL/GenBank/DDBJ databases">
        <title>Sequencing the genomes of 1000 actinobacteria strains.</title>
        <authorList>
            <person name="Klenk H.-P."/>
        </authorList>
    </citation>
    <scope>NUCLEOTIDE SEQUENCE [LARGE SCALE GENOMIC DNA]</scope>
    <source>
        <strain evidence="3 4">DSM 105369</strain>
    </source>
</reference>
<keyword evidence="2" id="KW-0472">Membrane</keyword>
<proteinExistence type="inferred from homology"/>
<dbReference type="EMBL" id="JACHVQ010000001">
    <property type="protein sequence ID" value="MBB2891499.1"/>
    <property type="molecule type" value="Genomic_DNA"/>
</dbReference>
<dbReference type="Pfam" id="PF03334">
    <property type="entry name" value="PhaG_MnhG_YufB"/>
    <property type="match status" value="1"/>
</dbReference>
<comment type="similarity">
    <text evidence="1">Belongs to the CPA3 antiporters (TC 2.A.63) subunit G family.</text>
</comment>
<dbReference type="PANTHER" id="PTHR34703">
    <property type="entry name" value="ANTIPORTER SUBUNIT MNHG2-RELATED"/>
    <property type="match status" value="1"/>
</dbReference>
<dbReference type="RefSeq" id="WP_183319760.1">
    <property type="nucleotide sequence ID" value="NZ_JACHVQ010000001.1"/>
</dbReference>